<dbReference type="SUPFAM" id="SSF53098">
    <property type="entry name" value="Ribonuclease H-like"/>
    <property type="match status" value="1"/>
</dbReference>
<dbReference type="PROSITE" id="PS50994">
    <property type="entry name" value="INTEGRASE"/>
    <property type="match status" value="1"/>
</dbReference>
<dbReference type="Pfam" id="PF13565">
    <property type="entry name" value="HTH_32"/>
    <property type="match status" value="1"/>
</dbReference>
<proteinExistence type="predicted"/>
<keyword evidence="3" id="KW-1185">Reference proteome</keyword>
<organism evidence="2 3">
    <name type="scientific">Pelotalea chapellei</name>
    <dbReference type="NCBI Taxonomy" id="44671"/>
    <lineage>
        <taxon>Bacteria</taxon>
        <taxon>Pseudomonadati</taxon>
        <taxon>Thermodesulfobacteriota</taxon>
        <taxon>Desulfuromonadia</taxon>
        <taxon>Geobacterales</taxon>
        <taxon>Geobacteraceae</taxon>
        <taxon>Pelotalea</taxon>
    </lineage>
</organism>
<dbReference type="InterPro" id="IPR036397">
    <property type="entry name" value="RNaseH_sf"/>
</dbReference>
<dbReference type="SUPFAM" id="SSF46689">
    <property type="entry name" value="Homeodomain-like"/>
    <property type="match status" value="1"/>
</dbReference>
<dbReference type="InterPro" id="IPR001584">
    <property type="entry name" value="Integrase_cat-core"/>
</dbReference>
<feature type="domain" description="Integrase catalytic" evidence="1">
    <location>
        <begin position="135"/>
        <end position="238"/>
    </location>
</feature>
<comment type="caution">
    <text evidence="2">The sequence shown here is derived from an EMBL/GenBank/DDBJ whole genome shotgun (WGS) entry which is preliminary data.</text>
</comment>
<reference evidence="2 3" key="1">
    <citation type="submission" date="2021-05" db="EMBL/GenBank/DDBJ databases">
        <title>The draft genome of Geobacter chapellei DSM 13688.</title>
        <authorList>
            <person name="Xu Z."/>
            <person name="Masuda Y."/>
            <person name="Itoh H."/>
            <person name="Senoo K."/>
        </authorList>
    </citation>
    <scope>NUCLEOTIDE SEQUENCE [LARGE SCALE GENOMIC DNA]</scope>
    <source>
        <strain evidence="2 3">DSM 13688</strain>
    </source>
</reference>
<dbReference type="Gene3D" id="3.30.420.10">
    <property type="entry name" value="Ribonuclease H-like superfamily/Ribonuclease H"/>
    <property type="match status" value="1"/>
</dbReference>
<dbReference type="EMBL" id="JAHDYS010000041">
    <property type="protein sequence ID" value="MBT1073638.1"/>
    <property type="molecule type" value="Genomic_DNA"/>
</dbReference>
<dbReference type="InterPro" id="IPR009057">
    <property type="entry name" value="Homeodomain-like_sf"/>
</dbReference>
<dbReference type="InterPro" id="IPR012337">
    <property type="entry name" value="RNaseH-like_sf"/>
</dbReference>
<dbReference type="RefSeq" id="WP_214301721.1">
    <property type="nucleotide sequence ID" value="NZ_JAHDYS010000041.1"/>
</dbReference>
<protein>
    <submittedName>
        <fullName evidence="2">DDE-type integrase/transposase/recombinase</fullName>
    </submittedName>
</protein>
<dbReference type="Pfam" id="PF00665">
    <property type="entry name" value="rve"/>
    <property type="match status" value="1"/>
</dbReference>
<sequence>MSWQEVSTLSLKQEFVTFAQLEDCNFTMLCKSFNISRKTGYKLLHRFIENGALGQLEDSRRPKNSPLKTKESTEAAIVALRKAHPAWGGRKLKSRLETLGHQGVPAASTITSILRRNDLLDSAESSKHTAFISFEHPAPNDLWQMDFKGHFPIRQGRCHPLTVLDDHSRYNVILKACCNERTDTVQNALIDSFRRYGLPNRITMDNGSPWGNTQFNDLTPLTAWLIRLGIGVSHSRPY</sequence>
<gene>
    <name evidence="2" type="ORF">KJB30_17825</name>
</gene>
<evidence type="ECO:0000259" key="1">
    <source>
        <dbReference type="PROSITE" id="PS50994"/>
    </source>
</evidence>
<dbReference type="Proteomes" id="UP000784128">
    <property type="component" value="Unassembled WGS sequence"/>
</dbReference>
<evidence type="ECO:0000313" key="2">
    <source>
        <dbReference type="EMBL" id="MBT1073638.1"/>
    </source>
</evidence>
<name>A0ABS5UD36_9BACT</name>
<evidence type="ECO:0000313" key="3">
    <source>
        <dbReference type="Proteomes" id="UP000784128"/>
    </source>
</evidence>
<accession>A0ABS5UD36</accession>
<feature type="non-terminal residue" evidence="2">
    <location>
        <position position="238"/>
    </location>
</feature>